<sequence>MTRNLETGILVLTIILIPLYFFIFFFAAKRGYTFFKSKDRMLHEYVFVIILMVVCLMRIIILIREAILEIEKHDDVTGYQIISAFAGVLFIAVFLTLTFSIAQLYYRRHYVSLLKAQKATRIVTVIFGCFVLILFIVALVVSLGKESNYEKELDLELILGIAYAICGIGLFIFLFLFVRSFPKTMGLSFQRLIRKIVRIIFICMIFYVARIIVFISVRFLRDQRNLNQVLSLCVYFLSEIIPSFLLLKYVYGEKSELGNQTQQQSGTDVPILFDEPENELEEIPKDSSIKD</sequence>
<feature type="transmembrane region" description="Helical" evidence="2">
    <location>
        <begin position="199"/>
        <end position="220"/>
    </location>
</feature>
<feature type="region of interest" description="Disordered" evidence="1">
    <location>
        <begin position="260"/>
        <end position="291"/>
    </location>
</feature>
<name>A0ABQ8XKR2_9EUKA</name>
<evidence type="ECO:0000256" key="2">
    <source>
        <dbReference type="SAM" id="Phobius"/>
    </source>
</evidence>
<protein>
    <submittedName>
        <fullName evidence="3">Tobamovirus multiplication protein 1-like isoform x1</fullName>
    </submittedName>
</protein>
<keyword evidence="2" id="KW-1133">Transmembrane helix</keyword>
<evidence type="ECO:0000313" key="4">
    <source>
        <dbReference type="Proteomes" id="UP001150062"/>
    </source>
</evidence>
<dbReference type="EMBL" id="JAOAOG010000287">
    <property type="protein sequence ID" value="KAJ6232905.1"/>
    <property type="molecule type" value="Genomic_DNA"/>
</dbReference>
<feature type="transmembrane region" description="Helical" evidence="2">
    <location>
        <begin position="6"/>
        <end position="26"/>
    </location>
</feature>
<comment type="caution">
    <text evidence="3">The sequence shown here is derived from an EMBL/GenBank/DDBJ whole genome shotgun (WGS) entry which is preliminary data.</text>
</comment>
<feature type="transmembrane region" description="Helical" evidence="2">
    <location>
        <begin position="226"/>
        <end position="247"/>
    </location>
</feature>
<dbReference type="Proteomes" id="UP001150062">
    <property type="component" value="Unassembled WGS sequence"/>
</dbReference>
<feature type="transmembrane region" description="Helical" evidence="2">
    <location>
        <begin position="155"/>
        <end position="178"/>
    </location>
</feature>
<feature type="transmembrane region" description="Helical" evidence="2">
    <location>
        <begin position="79"/>
        <end position="102"/>
    </location>
</feature>
<evidence type="ECO:0000313" key="3">
    <source>
        <dbReference type="EMBL" id="KAJ6232905.1"/>
    </source>
</evidence>
<keyword evidence="2" id="KW-0812">Transmembrane</keyword>
<proteinExistence type="predicted"/>
<feature type="transmembrane region" description="Helical" evidence="2">
    <location>
        <begin position="122"/>
        <end position="143"/>
    </location>
</feature>
<gene>
    <name evidence="3" type="ORF">M0813_04432</name>
</gene>
<keyword evidence="4" id="KW-1185">Reference proteome</keyword>
<organism evidence="3 4">
    <name type="scientific">Anaeramoeba flamelloides</name>
    <dbReference type="NCBI Taxonomy" id="1746091"/>
    <lineage>
        <taxon>Eukaryota</taxon>
        <taxon>Metamonada</taxon>
        <taxon>Anaeramoebidae</taxon>
        <taxon>Anaeramoeba</taxon>
    </lineage>
</organism>
<reference evidence="3" key="1">
    <citation type="submission" date="2022-08" db="EMBL/GenBank/DDBJ databases">
        <title>Novel sulfate-reducing endosymbionts in the free-living metamonad Anaeramoeba.</title>
        <authorList>
            <person name="Jerlstrom-Hultqvist J."/>
            <person name="Cepicka I."/>
            <person name="Gallot-Lavallee L."/>
            <person name="Salas-Leiva D."/>
            <person name="Curtis B.A."/>
            <person name="Zahonova K."/>
            <person name="Pipaliya S."/>
            <person name="Dacks J."/>
            <person name="Roger A.J."/>
        </authorList>
    </citation>
    <scope>NUCLEOTIDE SEQUENCE</scope>
    <source>
        <strain evidence="3">Schooner1</strain>
    </source>
</reference>
<feature type="transmembrane region" description="Helical" evidence="2">
    <location>
        <begin position="46"/>
        <end position="67"/>
    </location>
</feature>
<evidence type="ECO:0000256" key="1">
    <source>
        <dbReference type="SAM" id="MobiDB-lite"/>
    </source>
</evidence>
<keyword evidence="2" id="KW-0472">Membrane</keyword>
<accession>A0ABQ8XKR2</accession>
<feature type="compositionally biased region" description="Basic and acidic residues" evidence="1">
    <location>
        <begin position="282"/>
        <end position="291"/>
    </location>
</feature>